<keyword evidence="1" id="KW-0732">Signal</keyword>
<gene>
    <name evidence="3" type="ORF">FSB76_26325</name>
</gene>
<keyword evidence="4" id="KW-1185">Reference proteome</keyword>
<feature type="signal peptide" evidence="1">
    <location>
        <begin position="1"/>
        <end position="27"/>
    </location>
</feature>
<evidence type="ECO:0000256" key="1">
    <source>
        <dbReference type="SAM" id="SignalP"/>
    </source>
</evidence>
<proteinExistence type="predicted"/>
<dbReference type="OrthoDB" id="9112061at2"/>
<reference evidence="3 4" key="1">
    <citation type="journal article" date="2013" name="J. Microbiol.">
        <title>Mucilaginibacter ginsenosidivorax sp. nov., with ginsenoside converting activity isolated from sediment.</title>
        <authorList>
            <person name="Kim J.K."/>
            <person name="Choi T.E."/>
            <person name="Liu Q.M."/>
            <person name="Park H.Y."/>
            <person name="Yi T.H."/>
            <person name="Yoon M.H."/>
            <person name="Kim S.C."/>
            <person name="Im W.T."/>
        </authorList>
    </citation>
    <scope>NUCLEOTIDE SEQUENCE [LARGE SCALE GENOMIC DNA]</scope>
    <source>
        <strain evidence="3 4">KHI28</strain>
    </source>
</reference>
<dbReference type="InterPro" id="IPR052897">
    <property type="entry name" value="Sec-Metab_Biosynth_Hydrolase"/>
</dbReference>
<dbReference type="PANTHER" id="PTHR37017:SF11">
    <property type="entry name" value="ESTERASE_LIPASE_THIOESTERASE DOMAIN-CONTAINING PROTEIN"/>
    <property type="match status" value="1"/>
</dbReference>
<dbReference type="Proteomes" id="UP000321362">
    <property type="component" value="Chromosome"/>
</dbReference>
<name>A0A5B8W600_9SPHI</name>
<dbReference type="SUPFAM" id="SSF53474">
    <property type="entry name" value="alpha/beta-Hydrolases"/>
    <property type="match status" value="1"/>
</dbReference>
<dbReference type="Gene3D" id="3.40.50.1820">
    <property type="entry name" value="alpha/beta hydrolase"/>
    <property type="match status" value="1"/>
</dbReference>
<evidence type="ECO:0000259" key="2">
    <source>
        <dbReference type="Pfam" id="PF12697"/>
    </source>
</evidence>
<accession>A0A5B8W600</accession>
<evidence type="ECO:0000313" key="4">
    <source>
        <dbReference type="Proteomes" id="UP000321362"/>
    </source>
</evidence>
<evidence type="ECO:0000313" key="3">
    <source>
        <dbReference type="EMBL" id="QEC79294.1"/>
    </source>
</evidence>
<dbReference type="InterPro" id="IPR029058">
    <property type="entry name" value="AB_hydrolase_fold"/>
</dbReference>
<dbReference type="RefSeq" id="WP_147058750.1">
    <property type="nucleotide sequence ID" value="NZ_CP042437.1"/>
</dbReference>
<organism evidence="3 4">
    <name type="scientific">Mucilaginibacter ginsenosidivorax</name>
    <dbReference type="NCBI Taxonomy" id="862126"/>
    <lineage>
        <taxon>Bacteria</taxon>
        <taxon>Pseudomonadati</taxon>
        <taxon>Bacteroidota</taxon>
        <taxon>Sphingobacteriia</taxon>
        <taxon>Sphingobacteriales</taxon>
        <taxon>Sphingobacteriaceae</taxon>
        <taxon>Mucilaginibacter</taxon>
    </lineage>
</organism>
<feature type="chain" id="PRO_5022890175" evidence="1">
    <location>
        <begin position="28"/>
        <end position="256"/>
    </location>
</feature>
<dbReference type="GO" id="GO:0016787">
    <property type="term" value="F:hydrolase activity"/>
    <property type="evidence" value="ECO:0007669"/>
    <property type="project" value="UniProtKB-KW"/>
</dbReference>
<dbReference type="Pfam" id="PF12697">
    <property type="entry name" value="Abhydrolase_6"/>
    <property type="match status" value="1"/>
</dbReference>
<dbReference type="AlphaFoldDB" id="A0A5B8W600"/>
<protein>
    <submittedName>
        <fullName evidence="3">Alpha/beta hydrolase</fullName>
    </submittedName>
</protein>
<dbReference type="PANTHER" id="PTHR37017">
    <property type="entry name" value="AB HYDROLASE-1 DOMAIN-CONTAINING PROTEIN-RELATED"/>
    <property type="match status" value="1"/>
</dbReference>
<sequence>MKLQNLIGVQFKLVAACMLLISAAAFGQTKTPEKNIVIVHGAFADASGWEAVYAILKKDGYNVTLVQNPLTSLEDDVAATNRALDKQDGPVILVGHSWGGAVITQAGVSDKVAALVYVAAFVPDKGETVISLLQSGPPLPVNGILPPDEKGIVYFDKAKFRECFATEQSVDKANFMADSQQPIAVKSFLTPLTETAWKNKPSYAIVATEDKSINPVLERTMYKRAGAKVTELKGSHTLYMSQAKAVATVIESAATK</sequence>
<dbReference type="InterPro" id="IPR000073">
    <property type="entry name" value="AB_hydrolase_1"/>
</dbReference>
<dbReference type="EMBL" id="CP042437">
    <property type="protein sequence ID" value="QEC79294.1"/>
    <property type="molecule type" value="Genomic_DNA"/>
</dbReference>
<feature type="domain" description="AB hydrolase-1" evidence="2">
    <location>
        <begin position="36"/>
        <end position="248"/>
    </location>
</feature>
<dbReference type="KEGG" id="mgk:FSB76_26325"/>
<keyword evidence="3" id="KW-0378">Hydrolase</keyword>